<dbReference type="Gene3D" id="3.40.30.10">
    <property type="entry name" value="Glutaredoxin"/>
    <property type="match status" value="1"/>
</dbReference>
<dbReference type="RefSeq" id="WP_065526720.1">
    <property type="nucleotide sequence ID" value="NZ_CP016543.2"/>
</dbReference>
<dbReference type="AlphaFoldDB" id="A0A1C7EJB2"/>
<dbReference type="NCBIfam" id="TIGR04019">
    <property type="entry name" value="B_thiol_YtxJ"/>
    <property type="match status" value="1"/>
</dbReference>
<dbReference type="STRING" id="414778.BCM40_10150"/>
<gene>
    <name evidence="1" type="ORF">BCM40_10150</name>
</gene>
<dbReference type="Proteomes" id="UP000092495">
    <property type="component" value="Chromosome"/>
</dbReference>
<dbReference type="EMBL" id="CP016543">
    <property type="protein sequence ID" value="ANU23721.1"/>
    <property type="molecule type" value="Genomic_DNA"/>
</dbReference>
<organism evidence="1 2">
    <name type="scientific">Planococcus donghaensis</name>
    <dbReference type="NCBI Taxonomy" id="414778"/>
    <lineage>
        <taxon>Bacteria</taxon>
        <taxon>Bacillati</taxon>
        <taxon>Bacillota</taxon>
        <taxon>Bacilli</taxon>
        <taxon>Bacillales</taxon>
        <taxon>Caryophanaceae</taxon>
        <taxon>Planococcus</taxon>
    </lineage>
</organism>
<evidence type="ECO:0000313" key="1">
    <source>
        <dbReference type="EMBL" id="ANU23721.1"/>
    </source>
</evidence>
<name>A0A1C7EJB2_9BACL</name>
<dbReference type="KEGG" id="pdg:BCM40_10150"/>
<reference evidence="1" key="1">
    <citation type="submission" date="2016-10" db="EMBL/GenBank/DDBJ databases">
        <authorList>
            <person name="See-Too W.S."/>
        </authorList>
    </citation>
    <scope>NUCLEOTIDE SEQUENCE</scope>
    <source>
        <strain evidence="1">DSM 22276</strain>
    </source>
</reference>
<evidence type="ECO:0008006" key="3">
    <source>
        <dbReference type="Google" id="ProtNLM"/>
    </source>
</evidence>
<evidence type="ECO:0000313" key="2">
    <source>
        <dbReference type="Proteomes" id="UP000092495"/>
    </source>
</evidence>
<dbReference type="Pfam" id="PF11009">
    <property type="entry name" value="BrxC"/>
    <property type="match status" value="1"/>
</dbReference>
<sequence length="109" mass="12735">MKNLVRVDSMDSLKQAVGSNQHYWLFKHSSTCSVSAGAWNEYNEYASLHPNQLFLYLVVQEDRELSKAIEEITEVKHESPQLFHFSSQKMDWHASHSKIKSKFMKEFIA</sequence>
<proteinExistence type="predicted"/>
<protein>
    <recommendedName>
        <fullName evidence="3">General stress protein</fullName>
    </recommendedName>
</protein>
<accession>A0A1C7EJB2</accession>
<dbReference type="InterPro" id="IPR022551">
    <property type="entry name" value="BrxC"/>
</dbReference>
<dbReference type="OrthoDB" id="677051at2"/>
<keyword evidence="2" id="KW-1185">Reference proteome</keyword>